<dbReference type="Gene3D" id="3.40.800.20">
    <property type="entry name" value="Histone deacetylase domain"/>
    <property type="match status" value="1"/>
</dbReference>
<evidence type="ECO:0000313" key="5">
    <source>
        <dbReference type="Proteomes" id="UP000008210"/>
    </source>
</evidence>
<comment type="similarity">
    <text evidence="1">Belongs to the histone deacetylase family.</text>
</comment>
<dbReference type="HOGENOM" id="CLU_007727_1_0_4"/>
<proteinExistence type="inferred from homology"/>
<dbReference type="EC" id="3.1.1.-" evidence="4"/>
<feature type="domain" description="Histone deacetylase" evidence="3">
    <location>
        <begin position="85"/>
        <end position="341"/>
    </location>
</feature>
<dbReference type="PANTHER" id="PTHR10625">
    <property type="entry name" value="HISTONE DEACETYLASE HDAC1-RELATED"/>
    <property type="match status" value="1"/>
</dbReference>
<evidence type="ECO:0000256" key="1">
    <source>
        <dbReference type="ARBA" id="ARBA00005947"/>
    </source>
</evidence>
<dbReference type="AlphaFoldDB" id="Q0KBV3"/>
<dbReference type="eggNOG" id="COG0123">
    <property type="taxonomic scope" value="Bacteria"/>
</dbReference>
<evidence type="ECO:0000259" key="3">
    <source>
        <dbReference type="Pfam" id="PF00850"/>
    </source>
</evidence>
<dbReference type="InterPro" id="IPR000286">
    <property type="entry name" value="HDACs"/>
</dbReference>
<gene>
    <name evidence="4" type="ordered locus">H16_A1382</name>
</gene>
<keyword evidence="2 4" id="KW-0378">Hydrolase</keyword>
<dbReference type="GO" id="GO:0004407">
    <property type="term" value="F:histone deacetylase activity"/>
    <property type="evidence" value="ECO:0007669"/>
    <property type="project" value="InterPro"/>
</dbReference>
<dbReference type="Proteomes" id="UP000008210">
    <property type="component" value="Chromosome 1"/>
</dbReference>
<dbReference type="InterPro" id="IPR023696">
    <property type="entry name" value="Ureohydrolase_dom_sf"/>
</dbReference>
<protein>
    <submittedName>
        <fullName evidence="4">Deacetylase, histone deacetylase family</fullName>
        <ecNumber evidence="4">3.1.1.-</ecNumber>
    </submittedName>
</protein>
<dbReference type="InterPro" id="IPR044150">
    <property type="entry name" value="HDAC_classIV"/>
</dbReference>
<organism evidence="4 5">
    <name type="scientific">Cupriavidus necator (strain ATCC 17699 / DSM 428 / KCTC 22496 / NCIMB 10442 / H16 / Stanier 337)</name>
    <name type="common">Ralstonia eutropha</name>
    <dbReference type="NCBI Taxonomy" id="381666"/>
    <lineage>
        <taxon>Bacteria</taxon>
        <taxon>Pseudomonadati</taxon>
        <taxon>Pseudomonadota</taxon>
        <taxon>Betaproteobacteria</taxon>
        <taxon>Burkholderiales</taxon>
        <taxon>Burkholderiaceae</taxon>
        <taxon>Cupriavidus</taxon>
    </lineage>
</organism>
<keyword evidence="5" id="KW-1185">Reference proteome</keyword>
<dbReference type="GO" id="GO:0040029">
    <property type="term" value="P:epigenetic regulation of gene expression"/>
    <property type="evidence" value="ECO:0007669"/>
    <property type="project" value="TreeGrafter"/>
</dbReference>
<dbReference type="PRINTS" id="PR01270">
    <property type="entry name" value="HDASUPER"/>
</dbReference>
<evidence type="ECO:0000313" key="4">
    <source>
        <dbReference type="EMBL" id="CAJ92518.1"/>
    </source>
</evidence>
<reference evidence="4 5" key="1">
    <citation type="journal article" date="2006" name="Nat. Biotechnol.">
        <title>Genome sequence of the bioplastic-producing 'Knallgas' bacterium Ralstonia eutropha H16.</title>
        <authorList>
            <person name="Pohlmann A."/>
            <person name="Fricke W.F."/>
            <person name="Reinecke F."/>
            <person name="Kusian B."/>
            <person name="Liesegang H."/>
            <person name="Cramm R."/>
            <person name="Eitinger T."/>
            <person name="Ewering C."/>
            <person name="Potter M."/>
            <person name="Schwartz E."/>
            <person name="Strittmatter A."/>
            <person name="Voss I."/>
            <person name="Gottschalk G."/>
            <person name="Steinbuechel A."/>
            <person name="Friedrich B."/>
            <person name="Bowien B."/>
        </authorList>
    </citation>
    <scope>NUCLEOTIDE SEQUENCE [LARGE SCALE GENOMIC DNA]</scope>
    <source>
        <strain evidence="5">ATCC 17699 / DSM 428 / KCTC 22496 / NCIMB 10442 / H16 / Stanier 337</strain>
    </source>
</reference>
<dbReference type="EMBL" id="AM260479">
    <property type="protein sequence ID" value="CAJ92518.1"/>
    <property type="molecule type" value="Genomic_DNA"/>
</dbReference>
<sequence>MSSGFCAMHKQRCWRYTGAAVTPLRGAPARAMQGCYHRGLPAPARMAAPGTNKDVNRTAQATSMLAFYADHFVLPLPPGHRFPMRKYSMLRDAVAAQVPGLRLVEAPRAGDDALLLAHTPGYVQAASAGTLDAARQREIGFPWSEAMVERSRRSAGATIEACRTALREGIAVNLAGGTHHAYADKGGGFCVFNDAAIAARVLQRDGAVRRVAVVDLDVHQGNGTASILQGDPSVFTLSLHGEKNYPFRKEASDLDVGLPDGCDDDTYAQALQAALDTLFSRFDPELIIYLAGADPHEGDRLGRLRLTLAGLARRDRLVFDAAHARQLPVAVAMAGGYGNQIEDTVAVHAQTVSLAAQYHARHAQALLAT</sequence>
<dbReference type="Pfam" id="PF00850">
    <property type="entry name" value="Hist_deacetyl"/>
    <property type="match status" value="1"/>
</dbReference>
<dbReference type="InterPro" id="IPR023801">
    <property type="entry name" value="His_deacetylse_dom"/>
</dbReference>
<evidence type="ECO:0000256" key="2">
    <source>
        <dbReference type="ARBA" id="ARBA00022801"/>
    </source>
</evidence>
<dbReference type="InterPro" id="IPR037138">
    <property type="entry name" value="His_deacetylse_dom_sf"/>
</dbReference>
<dbReference type="STRING" id="381666.H16_A1382"/>
<dbReference type="CDD" id="cd09993">
    <property type="entry name" value="HDAC_classIV"/>
    <property type="match status" value="1"/>
</dbReference>
<dbReference type="PANTHER" id="PTHR10625:SF19">
    <property type="entry name" value="HISTONE DEACETYLASE 12"/>
    <property type="match status" value="1"/>
</dbReference>
<name>Q0KBV3_CUPNH</name>
<accession>Q0KBV3</accession>
<dbReference type="GO" id="GO:0016787">
    <property type="term" value="F:hydrolase activity"/>
    <property type="evidence" value="ECO:0007669"/>
    <property type="project" value="UniProtKB-KW"/>
</dbReference>
<dbReference type="SUPFAM" id="SSF52768">
    <property type="entry name" value="Arginase/deacetylase"/>
    <property type="match status" value="1"/>
</dbReference>
<dbReference type="KEGG" id="reh:H16_A1382"/>